<evidence type="ECO:0000313" key="2">
    <source>
        <dbReference type="Proteomes" id="UP000030104"/>
    </source>
</evidence>
<accession>A0A0A2LEH9</accession>
<proteinExistence type="predicted"/>
<dbReference type="AlphaFoldDB" id="A0A0A2LEH9"/>
<protein>
    <submittedName>
        <fullName evidence="1">Uncharacterized protein</fullName>
    </submittedName>
</protein>
<comment type="caution">
    <text evidence="1">The sequence shown here is derived from an EMBL/GenBank/DDBJ whole genome shotgun (WGS) entry which is preliminary data.</text>
</comment>
<dbReference type="STRING" id="40296.A0A0A2LEH9"/>
<organism evidence="1 2">
    <name type="scientific">Penicillium italicum</name>
    <name type="common">Blue mold</name>
    <dbReference type="NCBI Taxonomy" id="40296"/>
    <lineage>
        <taxon>Eukaryota</taxon>
        <taxon>Fungi</taxon>
        <taxon>Dikarya</taxon>
        <taxon>Ascomycota</taxon>
        <taxon>Pezizomycotina</taxon>
        <taxon>Eurotiomycetes</taxon>
        <taxon>Eurotiomycetidae</taxon>
        <taxon>Eurotiales</taxon>
        <taxon>Aspergillaceae</taxon>
        <taxon>Penicillium</taxon>
    </lineage>
</organism>
<dbReference type="EMBL" id="JQGA01000003">
    <property type="protein sequence ID" value="KGO78522.1"/>
    <property type="molecule type" value="Genomic_DNA"/>
</dbReference>
<dbReference type="HOGENOM" id="CLU_1644275_0_0_1"/>
<dbReference type="OMA" id="CTWYHVV"/>
<name>A0A0A2LEH9_PENIT</name>
<reference evidence="1 2" key="1">
    <citation type="journal article" date="2015" name="Mol. Plant Microbe Interact.">
        <title>Genome, transcriptome, and functional analyses of Penicillium expansum provide new insights into secondary metabolism and pathogenicity.</title>
        <authorList>
            <person name="Ballester A.R."/>
            <person name="Marcet-Houben M."/>
            <person name="Levin E."/>
            <person name="Sela N."/>
            <person name="Selma-Lazaro C."/>
            <person name="Carmona L."/>
            <person name="Wisniewski M."/>
            <person name="Droby S."/>
            <person name="Gonzalez-Candelas L."/>
            <person name="Gabaldon T."/>
        </authorList>
    </citation>
    <scope>NUCLEOTIDE SEQUENCE [LARGE SCALE GENOMIC DNA]</scope>
    <source>
        <strain evidence="1 2">PHI-1</strain>
    </source>
</reference>
<keyword evidence="2" id="KW-1185">Reference proteome</keyword>
<gene>
    <name evidence="1" type="ORF">PITC_067310</name>
</gene>
<dbReference type="Proteomes" id="UP000030104">
    <property type="component" value="Unassembled WGS sequence"/>
</dbReference>
<sequence length="153" mass="17143">MADTWNVYVAFCQRRGTDPLHWMLLLANPGSMRCTWYHVVGGPTQNREYERKIQAGKRIDSFGISRMEYVGYISASDINKVKSAVVAVPMQNCQRWMVEVLAGLERKFLIPFGTSVHNHDRIEPALIGETQDGWVLLSGTSEGELNIGKPGSS</sequence>
<evidence type="ECO:0000313" key="1">
    <source>
        <dbReference type="EMBL" id="KGO78522.1"/>
    </source>
</evidence>
<dbReference type="PhylomeDB" id="A0A0A2LEH9"/>
<dbReference type="OrthoDB" id="5296964at2759"/>